<feature type="domain" description="Ketopantoate reductase C-terminal" evidence="2">
    <location>
        <begin position="202"/>
        <end position="289"/>
    </location>
</feature>
<dbReference type="Pfam" id="PF02558">
    <property type="entry name" value="ApbA"/>
    <property type="match status" value="1"/>
</dbReference>
<feature type="domain" description="Ketopantoate reductase C-terminal" evidence="2">
    <location>
        <begin position="306"/>
        <end position="345"/>
    </location>
</feature>
<keyword evidence="4" id="KW-1185">Reference proteome</keyword>
<organism evidence="3 4">
    <name type="scientific">Paraphoma chrysanthemicola</name>
    <dbReference type="NCBI Taxonomy" id="798071"/>
    <lineage>
        <taxon>Eukaryota</taxon>
        <taxon>Fungi</taxon>
        <taxon>Dikarya</taxon>
        <taxon>Ascomycota</taxon>
        <taxon>Pezizomycotina</taxon>
        <taxon>Dothideomycetes</taxon>
        <taxon>Pleosporomycetidae</taxon>
        <taxon>Pleosporales</taxon>
        <taxon>Pleosporineae</taxon>
        <taxon>Phaeosphaeriaceae</taxon>
        <taxon>Paraphoma</taxon>
    </lineage>
</organism>
<dbReference type="InterPro" id="IPR008927">
    <property type="entry name" value="6-PGluconate_DH-like_C_sf"/>
</dbReference>
<dbReference type="AlphaFoldDB" id="A0A8K0RB43"/>
<sequence length="362" mass="39353">MTNVDKKTVLVIGGGAVGAIAALNLESGGFADVTIVLRSNYQVVNERGYNFESCDHGSVKSWRPSIDRNTIPNIIEEGSKSYDYILLATKNVPDVSPTVIDLIAPALPKDNTHTTIVLLQNGLNIEKPFLASHPRTPVLSGVSLIGSAEPSPGHIVHDEPDKLFIGAFDNPNINASIAQDRAKEFVKIYSAGGKTQCTYSPNVLHDRWKKLVYNACLNPICAITGLDTGRIRLADGALYGLVRPAMREIIAAAKAAAGVELAEDIVEWTIEMDPLESYLKPSMQQDLDKVCFSAIGIVIDCGEVVMRGNFIEFENLLGEPLREGKKAGVQMPTLEVLYQLAKAIQWRNKEGKGMVEVPRKSA</sequence>
<reference evidence="3" key="1">
    <citation type="journal article" date="2021" name="Nat. Commun.">
        <title>Genetic determinants of endophytism in the Arabidopsis root mycobiome.</title>
        <authorList>
            <person name="Mesny F."/>
            <person name="Miyauchi S."/>
            <person name="Thiergart T."/>
            <person name="Pickel B."/>
            <person name="Atanasova L."/>
            <person name="Karlsson M."/>
            <person name="Huettel B."/>
            <person name="Barry K.W."/>
            <person name="Haridas S."/>
            <person name="Chen C."/>
            <person name="Bauer D."/>
            <person name="Andreopoulos W."/>
            <person name="Pangilinan J."/>
            <person name="LaButti K."/>
            <person name="Riley R."/>
            <person name="Lipzen A."/>
            <person name="Clum A."/>
            <person name="Drula E."/>
            <person name="Henrissat B."/>
            <person name="Kohler A."/>
            <person name="Grigoriev I.V."/>
            <person name="Martin F.M."/>
            <person name="Hacquard S."/>
        </authorList>
    </citation>
    <scope>NUCLEOTIDE SEQUENCE</scope>
    <source>
        <strain evidence="3">MPI-SDFR-AT-0120</strain>
    </source>
</reference>
<feature type="domain" description="Ketopantoate reductase N-terminal" evidence="1">
    <location>
        <begin position="9"/>
        <end position="169"/>
    </location>
</feature>
<dbReference type="Gene3D" id="3.40.50.720">
    <property type="entry name" value="NAD(P)-binding Rossmann-like Domain"/>
    <property type="match status" value="1"/>
</dbReference>
<evidence type="ECO:0000313" key="4">
    <source>
        <dbReference type="Proteomes" id="UP000813461"/>
    </source>
</evidence>
<evidence type="ECO:0000259" key="1">
    <source>
        <dbReference type="Pfam" id="PF02558"/>
    </source>
</evidence>
<dbReference type="PANTHER" id="PTHR21708">
    <property type="entry name" value="PROBABLE 2-DEHYDROPANTOATE 2-REDUCTASE"/>
    <property type="match status" value="1"/>
</dbReference>
<dbReference type="Gene3D" id="1.10.1040.10">
    <property type="entry name" value="N-(1-d-carboxylethyl)-l-norvaline Dehydrogenase, domain 2"/>
    <property type="match status" value="1"/>
</dbReference>
<dbReference type="Pfam" id="PF08546">
    <property type="entry name" value="ApbA_C"/>
    <property type="match status" value="2"/>
</dbReference>
<dbReference type="SUPFAM" id="SSF48179">
    <property type="entry name" value="6-phosphogluconate dehydrogenase C-terminal domain-like"/>
    <property type="match status" value="1"/>
</dbReference>
<accession>A0A8K0RB43</accession>
<dbReference type="InterPro" id="IPR013328">
    <property type="entry name" value="6PGD_dom2"/>
</dbReference>
<gene>
    <name evidence="3" type="ORF">FB567DRAFT_437041</name>
</gene>
<dbReference type="EMBL" id="JAGMVJ010000004">
    <property type="protein sequence ID" value="KAH7091165.1"/>
    <property type="molecule type" value="Genomic_DNA"/>
</dbReference>
<proteinExistence type="predicted"/>
<protein>
    <submittedName>
        <fullName evidence="3">2-dehydropantoate 2-reductase-like protein</fullName>
    </submittedName>
</protein>
<evidence type="ECO:0000313" key="3">
    <source>
        <dbReference type="EMBL" id="KAH7091165.1"/>
    </source>
</evidence>
<dbReference type="PANTHER" id="PTHR21708:SF30">
    <property type="entry name" value="2-DEHYDROPANTOATE 2-REDUCTASE-RELATED"/>
    <property type="match status" value="1"/>
</dbReference>
<dbReference type="SUPFAM" id="SSF51735">
    <property type="entry name" value="NAD(P)-binding Rossmann-fold domains"/>
    <property type="match status" value="1"/>
</dbReference>
<dbReference type="OrthoDB" id="3609at2759"/>
<evidence type="ECO:0000259" key="2">
    <source>
        <dbReference type="Pfam" id="PF08546"/>
    </source>
</evidence>
<comment type="caution">
    <text evidence="3">The sequence shown here is derived from an EMBL/GenBank/DDBJ whole genome shotgun (WGS) entry which is preliminary data.</text>
</comment>
<name>A0A8K0RB43_9PLEO</name>
<dbReference type="InterPro" id="IPR013332">
    <property type="entry name" value="KPR_N"/>
</dbReference>
<dbReference type="InterPro" id="IPR051402">
    <property type="entry name" value="KPR-Related"/>
</dbReference>
<dbReference type="InterPro" id="IPR036291">
    <property type="entry name" value="NAD(P)-bd_dom_sf"/>
</dbReference>
<dbReference type="GO" id="GO:0005737">
    <property type="term" value="C:cytoplasm"/>
    <property type="evidence" value="ECO:0007669"/>
    <property type="project" value="TreeGrafter"/>
</dbReference>
<dbReference type="Proteomes" id="UP000813461">
    <property type="component" value="Unassembled WGS sequence"/>
</dbReference>
<dbReference type="InterPro" id="IPR013752">
    <property type="entry name" value="KPA_reductase"/>
</dbReference>